<dbReference type="RefSeq" id="WP_242993564.1">
    <property type="nucleotide sequence ID" value="NZ_NOKA02000026.1"/>
</dbReference>
<proteinExistence type="predicted"/>
<dbReference type="InterPro" id="IPR013096">
    <property type="entry name" value="Cupin_2"/>
</dbReference>
<dbReference type="InterPro" id="IPR011051">
    <property type="entry name" value="RmlC_Cupin_sf"/>
</dbReference>
<keyword evidence="2" id="KW-0413">Isomerase</keyword>
<dbReference type="GO" id="GO:0016853">
    <property type="term" value="F:isomerase activity"/>
    <property type="evidence" value="ECO:0007669"/>
    <property type="project" value="UniProtKB-KW"/>
</dbReference>
<name>A0A318EU60_9FIRM</name>
<evidence type="ECO:0000313" key="3">
    <source>
        <dbReference type="Proteomes" id="UP000247523"/>
    </source>
</evidence>
<dbReference type="PANTHER" id="PTHR43346">
    <property type="entry name" value="LIGAND BINDING DOMAIN PROTEIN, PUTATIVE (AFU_ORTHOLOGUE AFUA_6G14370)-RELATED"/>
    <property type="match status" value="1"/>
</dbReference>
<dbReference type="InterPro" id="IPR014710">
    <property type="entry name" value="RmlC-like_jellyroll"/>
</dbReference>
<evidence type="ECO:0000259" key="1">
    <source>
        <dbReference type="Pfam" id="PF07883"/>
    </source>
</evidence>
<organism evidence="2 3">
    <name type="scientific">Lachnotalea glycerini</name>
    <dbReference type="NCBI Taxonomy" id="1763509"/>
    <lineage>
        <taxon>Bacteria</taxon>
        <taxon>Bacillati</taxon>
        <taxon>Bacillota</taxon>
        <taxon>Clostridia</taxon>
        <taxon>Lachnospirales</taxon>
        <taxon>Lachnospiraceae</taxon>
        <taxon>Lachnotalea</taxon>
    </lineage>
</organism>
<evidence type="ECO:0000313" key="2">
    <source>
        <dbReference type="EMBL" id="PXV88314.1"/>
    </source>
</evidence>
<dbReference type="Gene3D" id="2.60.120.10">
    <property type="entry name" value="Jelly Rolls"/>
    <property type="match status" value="1"/>
</dbReference>
<protein>
    <submittedName>
        <fullName evidence="2">Mannose-6-phosphate isomerase-like protein (Cupin superfamily)</fullName>
    </submittedName>
</protein>
<reference evidence="2 3" key="1">
    <citation type="submission" date="2018-05" db="EMBL/GenBank/DDBJ databases">
        <title>Genomic Encyclopedia of Type Strains, Phase IV (KMG-IV): sequencing the most valuable type-strain genomes for metagenomic binning, comparative biology and taxonomic classification.</title>
        <authorList>
            <person name="Goeker M."/>
        </authorList>
    </citation>
    <scope>NUCLEOTIDE SEQUENCE [LARGE SCALE GENOMIC DNA]</scope>
    <source>
        <strain evidence="2 3">DSM 28816</strain>
    </source>
</reference>
<comment type="caution">
    <text evidence="2">The sequence shown here is derived from an EMBL/GenBank/DDBJ whole genome shotgun (WGS) entry which is preliminary data.</text>
</comment>
<dbReference type="PANTHER" id="PTHR43346:SF1">
    <property type="entry name" value="QUERCETIN 2,3-DIOXYGENASE-RELATED"/>
    <property type="match status" value="1"/>
</dbReference>
<dbReference type="AlphaFoldDB" id="A0A318EU60"/>
<dbReference type="Proteomes" id="UP000247523">
    <property type="component" value="Unassembled WGS sequence"/>
</dbReference>
<dbReference type="InterPro" id="IPR052538">
    <property type="entry name" value="Flavonoid_dioxygenase-like"/>
</dbReference>
<dbReference type="Pfam" id="PF07883">
    <property type="entry name" value="Cupin_2"/>
    <property type="match status" value="1"/>
</dbReference>
<dbReference type="EMBL" id="QICS01000008">
    <property type="protein sequence ID" value="PXV88314.1"/>
    <property type="molecule type" value="Genomic_DNA"/>
</dbReference>
<dbReference type="SUPFAM" id="SSF51182">
    <property type="entry name" value="RmlC-like cupins"/>
    <property type="match status" value="1"/>
</dbReference>
<dbReference type="CDD" id="cd02223">
    <property type="entry name" value="cupin_Bh2720-like"/>
    <property type="match status" value="1"/>
</dbReference>
<sequence length="154" mass="17654">MRSCNNDEWSKGYMNMKPMMRTDFGPEPFVANIKDEAMRNQFFRTALWTGTYLQMTLMSIPGCGEIGMEMHPDIDQVIRVEEGQGVVKMGYNKNQMEFQLKIKQGDAVFVPAGTWHNIMNATRCPLKLSSIYAPIKHPRGTIHRTKQEAEESGY</sequence>
<feature type="domain" description="Cupin type-2" evidence="1">
    <location>
        <begin position="61"/>
        <end position="131"/>
    </location>
</feature>
<accession>A0A318EU60</accession>
<gene>
    <name evidence="2" type="ORF">C8E03_10836</name>
</gene>